<organism evidence="1 2">
    <name type="scientific">Dictyostelium firmibasis</name>
    <dbReference type="NCBI Taxonomy" id="79012"/>
    <lineage>
        <taxon>Eukaryota</taxon>
        <taxon>Amoebozoa</taxon>
        <taxon>Evosea</taxon>
        <taxon>Eumycetozoa</taxon>
        <taxon>Dictyostelia</taxon>
        <taxon>Dictyosteliales</taxon>
        <taxon>Dictyosteliaceae</taxon>
        <taxon>Dictyostelium</taxon>
    </lineage>
</organism>
<keyword evidence="2" id="KW-1185">Reference proteome</keyword>
<dbReference type="AlphaFoldDB" id="A0AAN7U1E6"/>
<accession>A0AAN7U1E6</accession>
<evidence type="ECO:0000313" key="2">
    <source>
        <dbReference type="Proteomes" id="UP001344447"/>
    </source>
</evidence>
<dbReference type="SUPFAM" id="SSF53474">
    <property type="entry name" value="alpha/beta-Hydrolases"/>
    <property type="match status" value="1"/>
</dbReference>
<protein>
    <submittedName>
        <fullName evidence="1">Uncharacterized protein</fullName>
    </submittedName>
</protein>
<sequence>MLNLTFYPSKCVGNEPKPLVLLFGFLGSNKKIMDKFYKIWENNNVFVYVPPLDFSTILLRFELKKLVKIIHKYYKDNENASKIIYLHGLSVGTCCIGTLISLLKSLENGKYSYVLPMIKSIILDSGMIIDEEEVQRGFSKTLKQKGAIGYLLSLSFPLFKSKWRNYCRNDFPHLLSDDYDWNYLIITGEYDEFFPNSSFLFVEMLKKSIKNENRLILQKSFDSKHALHFKNYPEEYKKSINDFIEI</sequence>
<dbReference type="PANTHER" id="PTHR12265:SF16">
    <property type="entry name" value="SERINE HYDROLASE FSH DOMAIN-CONTAINING PROTEIN"/>
    <property type="match status" value="1"/>
</dbReference>
<dbReference type="PANTHER" id="PTHR12265">
    <property type="entry name" value="TRANSMEMBRANE PROTEIN 53"/>
    <property type="match status" value="1"/>
</dbReference>
<dbReference type="InterPro" id="IPR008547">
    <property type="entry name" value="DUF829_TMEM53"/>
</dbReference>
<dbReference type="EMBL" id="JAVFKY010000003">
    <property type="protein sequence ID" value="KAK5579431.1"/>
    <property type="molecule type" value="Genomic_DNA"/>
</dbReference>
<comment type="caution">
    <text evidence="1">The sequence shown here is derived from an EMBL/GenBank/DDBJ whole genome shotgun (WGS) entry which is preliminary data.</text>
</comment>
<dbReference type="Proteomes" id="UP001344447">
    <property type="component" value="Unassembled WGS sequence"/>
</dbReference>
<proteinExistence type="predicted"/>
<dbReference type="Pfam" id="PF05705">
    <property type="entry name" value="DUF829"/>
    <property type="match status" value="1"/>
</dbReference>
<name>A0AAN7U1E6_9MYCE</name>
<dbReference type="InterPro" id="IPR029058">
    <property type="entry name" value="AB_hydrolase_fold"/>
</dbReference>
<dbReference type="Gene3D" id="3.40.50.1820">
    <property type="entry name" value="alpha/beta hydrolase"/>
    <property type="match status" value="1"/>
</dbReference>
<gene>
    <name evidence="1" type="ORF">RB653_009114</name>
</gene>
<reference evidence="1 2" key="1">
    <citation type="submission" date="2023-11" db="EMBL/GenBank/DDBJ databases">
        <title>Dfirmibasis_genome.</title>
        <authorList>
            <person name="Edelbroek B."/>
            <person name="Kjellin J."/>
            <person name="Jerlstrom-Hultqvist J."/>
            <person name="Soderbom F."/>
        </authorList>
    </citation>
    <scope>NUCLEOTIDE SEQUENCE [LARGE SCALE GENOMIC DNA]</scope>
    <source>
        <strain evidence="1 2">TNS-C-14</strain>
    </source>
</reference>
<evidence type="ECO:0000313" key="1">
    <source>
        <dbReference type="EMBL" id="KAK5579431.1"/>
    </source>
</evidence>